<dbReference type="InterPro" id="IPR011989">
    <property type="entry name" value="ARM-like"/>
</dbReference>
<dbReference type="InterPro" id="IPR016024">
    <property type="entry name" value="ARM-type_fold"/>
</dbReference>
<accession>A0ABN7NGJ3</accession>
<dbReference type="SMART" id="SM00567">
    <property type="entry name" value="EZ_HEAT"/>
    <property type="match status" value="9"/>
</dbReference>
<proteinExistence type="predicted"/>
<reference evidence="1 2" key="1">
    <citation type="submission" date="2021-02" db="EMBL/GenBank/DDBJ databases">
        <authorList>
            <person name="Vanwijnsberghe S."/>
        </authorList>
    </citation>
    <scope>NUCLEOTIDE SEQUENCE [LARGE SCALE GENOMIC DNA]</scope>
    <source>
        <strain evidence="1 2">R-69776</strain>
    </source>
</reference>
<name>A0ABN7NGJ3_9BURK</name>
<gene>
    <name evidence="1" type="ORF">R69776_08140</name>
</gene>
<dbReference type="RefSeq" id="WP_200576733.1">
    <property type="nucleotide sequence ID" value="NZ_CAJNBH010000065.1"/>
</dbReference>
<dbReference type="EMBL" id="CAJNBH010000065">
    <property type="protein sequence ID" value="CAE6863681.1"/>
    <property type="molecule type" value="Genomic_DNA"/>
</dbReference>
<organism evidence="1 2">
    <name type="scientific">Paraburkholderia nemoris</name>
    <dbReference type="NCBI Taxonomy" id="2793076"/>
    <lineage>
        <taxon>Bacteria</taxon>
        <taxon>Pseudomonadati</taxon>
        <taxon>Pseudomonadota</taxon>
        <taxon>Betaproteobacteria</taxon>
        <taxon>Burkholderiales</taxon>
        <taxon>Burkholderiaceae</taxon>
        <taxon>Paraburkholderia</taxon>
    </lineage>
</organism>
<sequence>MILPPILVDRADAFDSESAALLARLDDADAAVRRVALLNIADLEEVDFLPSLVAALRDDPAAEVRLEAARLLASWERDEIVEALCGALLDANDEVRAAAAQSLTELKDPASGTVLRRWVDRPEPFVRAAALRALRELRFADAFGPALHALADATPGVRLEAVAVLGWLKDPRALPPLAALATGDPETDVKRAAVGALGFALATHEVATGALLCALYDHAWQVREEAATTLGKLRAPAARDALVAALDDEYWQVRLRAARALGQVGDASTAPAVAALLTHTVSNLRKEAALALGELRDPRTVPALRDALVEDRDPDVRKAVRIALQQIEGAAS</sequence>
<dbReference type="Gene3D" id="1.25.10.10">
    <property type="entry name" value="Leucine-rich Repeat Variant"/>
    <property type="match status" value="4"/>
</dbReference>
<dbReference type="PANTHER" id="PTHR12697:SF5">
    <property type="entry name" value="DEOXYHYPUSINE HYDROXYLASE"/>
    <property type="match status" value="1"/>
</dbReference>
<protein>
    <recommendedName>
        <fullName evidence="3">PBS lyase</fullName>
    </recommendedName>
</protein>
<dbReference type="SUPFAM" id="SSF48371">
    <property type="entry name" value="ARM repeat"/>
    <property type="match status" value="1"/>
</dbReference>
<evidence type="ECO:0000313" key="1">
    <source>
        <dbReference type="EMBL" id="CAE6863681.1"/>
    </source>
</evidence>
<dbReference type="Pfam" id="PF13646">
    <property type="entry name" value="HEAT_2"/>
    <property type="match status" value="2"/>
</dbReference>
<comment type="caution">
    <text evidence="1">The sequence shown here is derived from an EMBL/GenBank/DDBJ whole genome shotgun (WGS) entry which is preliminary data.</text>
</comment>
<dbReference type="PANTHER" id="PTHR12697">
    <property type="entry name" value="PBS LYASE HEAT-LIKE PROTEIN"/>
    <property type="match status" value="1"/>
</dbReference>
<dbReference type="Proteomes" id="UP000673821">
    <property type="component" value="Unassembled WGS sequence"/>
</dbReference>
<dbReference type="InterPro" id="IPR004155">
    <property type="entry name" value="PBS_lyase_HEAT"/>
</dbReference>
<dbReference type="Pfam" id="PF03130">
    <property type="entry name" value="HEAT_PBS"/>
    <property type="match status" value="1"/>
</dbReference>
<evidence type="ECO:0000313" key="2">
    <source>
        <dbReference type="Proteomes" id="UP000673821"/>
    </source>
</evidence>
<evidence type="ECO:0008006" key="3">
    <source>
        <dbReference type="Google" id="ProtNLM"/>
    </source>
</evidence>
<keyword evidence="2" id="KW-1185">Reference proteome</keyword>